<dbReference type="Proteomes" id="UP000277580">
    <property type="component" value="Unassembled WGS sequence"/>
</dbReference>
<evidence type="ECO:0000313" key="5">
    <source>
        <dbReference type="EMBL" id="RPB09017.1"/>
    </source>
</evidence>
<organism evidence="5 6">
    <name type="scientific">Morchella conica CCBAS932</name>
    <dbReference type="NCBI Taxonomy" id="1392247"/>
    <lineage>
        <taxon>Eukaryota</taxon>
        <taxon>Fungi</taxon>
        <taxon>Dikarya</taxon>
        <taxon>Ascomycota</taxon>
        <taxon>Pezizomycotina</taxon>
        <taxon>Pezizomycetes</taxon>
        <taxon>Pezizales</taxon>
        <taxon>Morchellaceae</taxon>
        <taxon>Morchella</taxon>
    </lineage>
</organism>
<feature type="compositionally biased region" description="Polar residues" evidence="3">
    <location>
        <begin position="184"/>
        <end position="197"/>
    </location>
</feature>
<evidence type="ECO:0000259" key="4">
    <source>
        <dbReference type="PROSITE" id="PS50002"/>
    </source>
</evidence>
<dbReference type="PANTHER" id="PTHR46026">
    <property type="entry name" value="RHO-TYPE GUANINE NUCLEOTIDE EXCHANGE FACTOR, ISOFORM F"/>
    <property type="match status" value="1"/>
</dbReference>
<feature type="compositionally biased region" description="Low complexity" evidence="3">
    <location>
        <begin position="783"/>
        <end position="793"/>
    </location>
</feature>
<dbReference type="PRINTS" id="PR00452">
    <property type="entry name" value="SH3DOMAIN"/>
</dbReference>
<dbReference type="STRING" id="1392247.A0A3N4KEU7"/>
<feature type="compositionally biased region" description="Pro residues" evidence="3">
    <location>
        <begin position="705"/>
        <end position="717"/>
    </location>
</feature>
<dbReference type="EMBL" id="ML119156">
    <property type="protein sequence ID" value="RPB09017.1"/>
    <property type="molecule type" value="Genomic_DNA"/>
</dbReference>
<feature type="compositionally biased region" description="Pro residues" evidence="3">
    <location>
        <begin position="877"/>
        <end position="903"/>
    </location>
</feature>
<sequence length="1265" mass="137885">MANTSPAPPFKVKALFDYSSPHDDDLNFPADEVITVTEEEDDDWYYGEYTDKATGALKQGIFPKNFVERIVVELPPRPTRPGGGARGPKKPADENTQQQQEEYGGKSPPYQAPPPQDSSPPAPTVNTAAAGSRPSTSSTIASPVAREAPKQMEVRSPPRVVEEPRPVQVQQQEHSTPASPPSAPRQTFNPRPQVPTSTEEKKTGGNKPPPPEKPSSFKDRLALFNKVSTTPITPYNPHRPPVNFIKKPFVAPPPSKNSYVPPPTQHTQRPKRDEDSNYIRAEATEDTSRMSLDQERDKEEERPKLALKDRIALLQTQQLDPSGIPGGKPKRPPKPKRTESDQTAGEGNTEETGHSLAVQEESVQERRSFDSGRDHDMEEHEPAQRQKKSLDIGRDDNTRAESSAGDADASSIAEDQPPAVHRPRPNVPTREDKSDDGDDEGANDDTPDVASDDEEEEVDPEVARKLAIRERIAKMSGGMGMHGMFGPPMGIPMGGPPPAPPKKKKTPPKPSREEEDSRETHEAAEPTEDRPMSSTSQSHQQQPVALPFAMPRVQSPPAVEMQQYDSEDEEPAKDTVGTGKKISEERASDEEADIEDLKPQPPQSPPHHPLGPRPMPASPKAERTLPERVVPMSPPMLPQERPVPPPPPPIPSERPAPPLPPTGQLLPPAAIDESPTEGSESDDELSAPPSKLSLATSDVEVQPRGAPPPPPPGPPSVPSGRPQSGYGDAKSPTSPASKRASQGYFSPIQTASPTLAPGSPPSAFNKRASYQRGAGGMPPVPGGFPVTPGSGTPHQSPQGVSRAPPPPPPPSGPPPRQSIDDTRPGMSETSGSNRPSDTEEEVTEYEADYDTDIGNKVAHRDALKKDHVKEEDEETPLPSPVISPQAPPRSVPPPPPPANPPPSRKGRASVDMPRGAPPPPPPAQTQEQEQYEDDEYDPYKYESSRYESPPPAPPIAQPSMPPPPPHQAPPPQERLPSRGGTGRQSMDQSRPPQGSGRRSMDQSRPSAEYVARDIELGESTKWWTSPNTPPPIFQNRPRELYFEVEEVPTTRRGGRTTITKDVYVLFHDYSQTVVTARYDRDEPQTASLEQRHEAPPPQPRQDQLEDFQAKFGAKIAAGAKARENTVVAGGDPEALIRELLELAPGYLPPAGARSYGALVYANLANASVQQFDEIRAGDIVTFRNAKFQGHKGGLHQKYSMEAGKPDHVAVVVDWDGTKKKLRAWEQGRESRKVKMESFKVSDLRSGEVKVWRVVGREWVGWGAQQ</sequence>
<dbReference type="InterPro" id="IPR036028">
    <property type="entry name" value="SH3-like_dom_sf"/>
</dbReference>
<feature type="compositionally biased region" description="Pro residues" evidence="3">
    <location>
        <begin position="110"/>
        <end position="123"/>
    </location>
</feature>
<feature type="compositionally biased region" description="Pro residues" evidence="3">
    <location>
        <begin position="250"/>
        <end position="264"/>
    </location>
</feature>
<feature type="compositionally biased region" description="Polar residues" evidence="3">
    <location>
        <begin position="731"/>
        <end position="753"/>
    </location>
</feature>
<dbReference type="Gene3D" id="2.30.30.40">
    <property type="entry name" value="SH3 Domains"/>
    <property type="match status" value="1"/>
</dbReference>
<keyword evidence="1 2" id="KW-0728">SH3 domain</keyword>
<dbReference type="Pfam" id="PF25459">
    <property type="entry name" value="AIM3_BBC1_C"/>
    <property type="match status" value="1"/>
</dbReference>
<dbReference type="InterPro" id="IPR001452">
    <property type="entry name" value="SH3_domain"/>
</dbReference>
<feature type="region of interest" description="Disordered" evidence="3">
    <location>
        <begin position="1076"/>
        <end position="1102"/>
    </location>
</feature>
<dbReference type="InterPro" id="IPR035552">
    <property type="entry name" value="Mti1_SH3"/>
</dbReference>
<dbReference type="CDD" id="cd11887">
    <property type="entry name" value="SH3_Bbc1"/>
    <property type="match status" value="1"/>
</dbReference>
<evidence type="ECO:0000313" key="6">
    <source>
        <dbReference type="Proteomes" id="UP000277580"/>
    </source>
</evidence>
<accession>A0A3N4KEU7</accession>
<feature type="compositionally biased region" description="Basic and acidic residues" evidence="3">
    <location>
        <begin position="518"/>
        <end position="531"/>
    </location>
</feature>
<dbReference type="SMART" id="SM00326">
    <property type="entry name" value="SH3"/>
    <property type="match status" value="1"/>
</dbReference>
<dbReference type="FunCoup" id="A0A3N4KEU7">
    <property type="interactions" value="156"/>
</dbReference>
<feature type="compositionally biased region" description="Pro residues" evidence="3">
    <location>
        <begin position="948"/>
        <end position="973"/>
    </location>
</feature>
<dbReference type="AlphaFoldDB" id="A0A3N4KEU7"/>
<dbReference type="SUPFAM" id="SSF50044">
    <property type="entry name" value="SH3-domain"/>
    <property type="match status" value="1"/>
</dbReference>
<feature type="compositionally biased region" description="Acidic residues" evidence="3">
    <location>
        <begin position="434"/>
        <end position="460"/>
    </location>
</feature>
<dbReference type="PROSITE" id="PS50002">
    <property type="entry name" value="SH3"/>
    <property type="match status" value="1"/>
</dbReference>
<dbReference type="PANTHER" id="PTHR46026:SF1">
    <property type="entry name" value="RHO-TYPE GUANINE NUCLEOTIDE EXCHANGE FACTOR, ISOFORM F"/>
    <property type="match status" value="1"/>
</dbReference>
<feature type="compositionally biased region" description="Basic and acidic residues" evidence="3">
    <location>
        <begin position="461"/>
        <end position="473"/>
    </location>
</feature>
<feature type="compositionally biased region" description="Basic and acidic residues" evidence="3">
    <location>
        <begin position="363"/>
        <end position="399"/>
    </location>
</feature>
<dbReference type="OrthoDB" id="207120at2759"/>
<protein>
    <recommendedName>
        <fullName evidence="4">SH3 domain-containing protein</fullName>
    </recommendedName>
</protein>
<feature type="compositionally biased region" description="Pro residues" evidence="3">
    <location>
        <begin position="599"/>
        <end position="617"/>
    </location>
</feature>
<feature type="domain" description="SH3" evidence="4">
    <location>
        <begin position="7"/>
        <end position="72"/>
    </location>
</feature>
<feature type="compositionally biased region" description="Pro residues" evidence="3">
    <location>
        <begin position="803"/>
        <end position="816"/>
    </location>
</feature>
<feature type="compositionally biased region" description="Polar residues" evidence="3">
    <location>
        <begin position="983"/>
        <end position="992"/>
    </location>
</feature>
<feature type="compositionally biased region" description="Basic and acidic residues" evidence="3">
    <location>
        <begin position="1077"/>
        <end position="1094"/>
    </location>
</feature>
<gene>
    <name evidence="5" type="ORF">P167DRAFT_577670</name>
</gene>
<name>A0A3N4KEU7_9PEZI</name>
<evidence type="ECO:0000256" key="2">
    <source>
        <dbReference type="PROSITE-ProRule" id="PRU00192"/>
    </source>
</evidence>
<feature type="compositionally biased region" description="Low complexity" evidence="3">
    <location>
        <begin position="400"/>
        <end position="415"/>
    </location>
</feature>
<proteinExistence type="predicted"/>
<feature type="compositionally biased region" description="Basic and acidic residues" evidence="3">
    <location>
        <begin position="858"/>
        <end position="870"/>
    </location>
</feature>
<dbReference type="InParanoid" id="A0A3N4KEU7"/>
<dbReference type="Pfam" id="PF00018">
    <property type="entry name" value="SH3_1"/>
    <property type="match status" value="1"/>
</dbReference>
<evidence type="ECO:0000256" key="3">
    <source>
        <dbReference type="SAM" id="MobiDB-lite"/>
    </source>
</evidence>
<feature type="compositionally biased region" description="Polar residues" evidence="3">
    <location>
        <begin position="124"/>
        <end position="141"/>
    </location>
</feature>
<evidence type="ECO:0000256" key="1">
    <source>
        <dbReference type="ARBA" id="ARBA00022443"/>
    </source>
</evidence>
<feature type="compositionally biased region" description="Polar residues" evidence="3">
    <location>
        <begin position="532"/>
        <end position="543"/>
    </location>
</feature>
<feature type="compositionally biased region" description="Acidic residues" evidence="3">
    <location>
        <begin position="838"/>
        <end position="851"/>
    </location>
</feature>
<reference evidence="5 6" key="1">
    <citation type="journal article" date="2018" name="Nat. Ecol. Evol.">
        <title>Pezizomycetes genomes reveal the molecular basis of ectomycorrhizal truffle lifestyle.</title>
        <authorList>
            <person name="Murat C."/>
            <person name="Payen T."/>
            <person name="Noel B."/>
            <person name="Kuo A."/>
            <person name="Morin E."/>
            <person name="Chen J."/>
            <person name="Kohler A."/>
            <person name="Krizsan K."/>
            <person name="Balestrini R."/>
            <person name="Da Silva C."/>
            <person name="Montanini B."/>
            <person name="Hainaut M."/>
            <person name="Levati E."/>
            <person name="Barry K.W."/>
            <person name="Belfiori B."/>
            <person name="Cichocki N."/>
            <person name="Clum A."/>
            <person name="Dockter R.B."/>
            <person name="Fauchery L."/>
            <person name="Guy J."/>
            <person name="Iotti M."/>
            <person name="Le Tacon F."/>
            <person name="Lindquist E.A."/>
            <person name="Lipzen A."/>
            <person name="Malagnac F."/>
            <person name="Mello A."/>
            <person name="Molinier V."/>
            <person name="Miyauchi S."/>
            <person name="Poulain J."/>
            <person name="Riccioni C."/>
            <person name="Rubini A."/>
            <person name="Sitrit Y."/>
            <person name="Splivallo R."/>
            <person name="Traeger S."/>
            <person name="Wang M."/>
            <person name="Zifcakova L."/>
            <person name="Wipf D."/>
            <person name="Zambonelli A."/>
            <person name="Paolocci F."/>
            <person name="Nowrousian M."/>
            <person name="Ottonello S."/>
            <person name="Baldrian P."/>
            <person name="Spatafora J.W."/>
            <person name="Henrissat B."/>
            <person name="Nagy L.G."/>
            <person name="Aury J.M."/>
            <person name="Wincker P."/>
            <person name="Grigoriev I.V."/>
            <person name="Bonfante P."/>
            <person name="Martin F.M."/>
        </authorList>
    </citation>
    <scope>NUCLEOTIDE SEQUENCE [LARGE SCALE GENOMIC DNA]</scope>
    <source>
        <strain evidence="5 6">CCBAS932</strain>
    </source>
</reference>
<feature type="compositionally biased region" description="Basic and acidic residues" evidence="3">
    <location>
        <begin position="270"/>
        <end position="311"/>
    </location>
</feature>
<dbReference type="InterPro" id="IPR057402">
    <property type="entry name" value="AIM3_BBC1_C"/>
</dbReference>
<feature type="compositionally biased region" description="Pro residues" evidence="3">
    <location>
        <begin position="632"/>
        <end position="661"/>
    </location>
</feature>
<feature type="region of interest" description="Disordered" evidence="3">
    <location>
        <begin position="72"/>
        <end position="1012"/>
    </location>
</feature>
<keyword evidence="6" id="KW-1185">Reference proteome</keyword>